<feature type="region of interest" description="Disordered" evidence="1">
    <location>
        <begin position="232"/>
        <end position="258"/>
    </location>
</feature>
<dbReference type="Proteomes" id="UP000825935">
    <property type="component" value="Chromosome 6"/>
</dbReference>
<accession>A0A8T2UJ55</accession>
<name>A0A8T2UJ55_CERRI</name>
<dbReference type="PANTHER" id="PTHR31859:SF20">
    <property type="entry name" value="TETRATRICOPEPTIDE REPEAT-CONTAINING PROTEIN"/>
    <property type="match status" value="1"/>
</dbReference>
<dbReference type="PANTHER" id="PTHR31859">
    <property type="entry name" value="TETRATRICOPEPTIDE REPEAT PROTEIN 39 FAMILY MEMBER"/>
    <property type="match status" value="1"/>
</dbReference>
<dbReference type="Pfam" id="PF10300">
    <property type="entry name" value="Iml2-TPR_39"/>
    <property type="match status" value="2"/>
</dbReference>
<sequence length="747" mass="83333">MEPPGEPPISLNCAVEEEKILKGIELVLTDNINEAEEYFEAMRPGSLRYSLYHAELAVLVALMTCEGSDIEHAHALLTEAENLAGQSANKYRTHSSMRKVNAAVSNIKSWALGKISKKYSAMIVPTTKIGTPEVQDTDQVAEQLAKLEEKILHHRLRRARLWALQIQAECNLMSSILQIVDAGETWSSVVKVGYCLRRTWGVYQHCRKKLKQLHKEWVAMDGSFDVKGDLKDLADESSSESDEEDRSSMEGFIDNEGPLRQNQDVSAIEKSGGGTCSSLVHFIEECDTEDQGQGSLLLLDARKGVKEDIELHSLRIGVQLGEGAFNLILSLIPTSYQKALEVMRFPANRKRGISLLQKTCAETHPASPVAYIMILYYQTAIMGLLPYSSENAKEAHELINKVPSAWRSGSLFRILSSRLSRYERHLEQATATVIFAPDNLCGLSGRGNFRKLRRFMLDELGWCLLLQGKFSEAASCFSSLLQESTSFKVHYAFLLSSCLWETTESGQQRAGQLLKEIPDLIGAKKAQQLTPLEQYAAQVSSKFIASNQAPLFPALELAAIFGGFQSMDKPSLEAHRNLVEKVLQGRTQAQSQKDLTTGESSVITPNGETLAKSRLHYEHKWTKSSKMLCRYILGVCIKNMGELEIADDHLRYVLDNSEVFCGNIVPYSCYELASILLQQDARSTEGMSLLEQSLSYPAHEFQGRLRLVAGELARRYGRSSVGHEIHENIQSGVAHEVSAQFKKMLTF</sequence>
<organism evidence="2 3">
    <name type="scientific">Ceratopteris richardii</name>
    <name type="common">Triangle waterfern</name>
    <dbReference type="NCBI Taxonomy" id="49495"/>
    <lineage>
        <taxon>Eukaryota</taxon>
        <taxon>Viridiplantae</taxon>
        <taxon>Streptophyta</taxon>
        <taxon>Embryophyta</taxon>
        <taxon>Tracheophyta</taxon>
        <taxon>Polypodiopsida</taxon>
        <taxon>Polypodiidae</taxon>
        <taxon>Polypodiales</taxon>
        <taxon>Pteridineae</taxon>
        <taxon>Pteridaceae</taxon>
        <taxon>Parkerioideae</taxon>
        <taxon>Ceratopteris</taxon>
    </lineage>
</organism>
<evidence type="ECO:0000313" key="2">
    <source>
        <dbReference type="EMBL" id="KAH7435472.1"/>
    </source>
</evidence>
<comment type="caution">
    <text evidence="2">The sequence shown here is derived from an EMBL/GenBank/DDBJ whole genome shotgun (WGS) entry which is preliminary data.</text>
</comment>
<dbReference type="OrthoDB" id="43460at2759"/>
<gene>
    <name evidence="2" type="ORF">KP509_06G066500</name>
</gene>
<dbReference type="OMA" id="ACENDLS"/>
<dbReference type="EMBL" id="CM035411">
    <property type="protein sequence ID" value="KAH7435472.1"/>
    <property type="molecule type" value="Genomic_DNA"/>
</dbReference>
<keyword evidence="3" id="KW-1185">Reference proteome</keyword>
<protein>
    <submittedName>
        <fullName evidence="2">Uncharacterized protein</fullName>
    </submittedName>
</protein>
<dbReference type="AlphaFoldDB" id="A0A8T2UJ55"/>
<dbReference type="InterPro" id="IPR019412">
    <property type="entry name" value="IML2/TPR_39"/>
</dbReference>
<feature type="compositionally biased region" description="Acidic residues" evidence="1">
    <location>
        <begin position="235"/>
        <end position="245"/>
    </location>
</feature>
<proteinExistence type="predicted"/>
<reference evidence="2" key="1">
    <citation type="submission" date="2021-08" db="EMBL/GenBank/DDBJ databases">
        <title>WGS assembly of Ceratopteris richardii.</title>
        <authorList>
            <person name="Marchant D.B."/>
            <person name="Chen G."/>
            <person name="Jenkins J."/>
            <person name="Shu S."/>
            <person name="Leebens-Mack J."/>
            <person name="Grimwood J."/>
            <person name="Schmutz J."/>
            <person name="Soltis P."/>
            <person name="Soltis D."/>
            <person name="Chen Z.-H."/>
        </authorList>
    </citation>
    <scope>NUCLEOTIDE SEQUENCE</scope>
    <source>
        <strain evidence="2">Whitten #5841</strain>
        <tissue evidence="2">Leaf</tissue>
    </source>
</reference>
<evidence type="ECO:0000256" key="1">
    <source>
        <dbReference type="SAM" id="MobiDB-lite"/>
    </source>
</evidence>
<evidence type="ECO:0000313" key="3">
    <source>
        <dbReference type="Proteomes" id="UP000825935"/>
    </source>
</evidence>